<keyword evidence="1" id="KW-0175">Coiled coil</keyword>
<dbReference type="GO" id="GO:0004803">
    <property type="term" value="F:transposase activity"/>
    <property type="evidence" value="ECO:0007669"/>
    <property type="project" value="InterPro"/>
</dbReference>
<accession>A0AB39VAR0</accession>
<dbReference type="InterPro" id="IPR036388">
    <property type="entry name" value="WH-like_DNA-bd_sf"/>
</dbReference>
<dbReference type="InterPro" id="IPR009057">
    <property type="entry name" value="Homeodomain-like_sf"/>
</dbReference>
<name>A0AB39VAR0_9FUSO</name>
<dbReference type="Gene3D" id="1.10.10.10">
    <property type="entry name" value="Winged helix-like DNA-binding domain superfamily/Winged helix DNA-binding domain"/>
    <property type="match status" value="1"/>
</dbReference>
<proteinExistence type="predicted"/>
<protein>
    <submittedName>
        <fullName evidence="2">Transposase</fullName>
    </submittedName>
</protein>
<gene>
    <name evidence="2" type="ORF">AB8B23_00950</name>
</gene>
<feature type="coiled-coil region" evidence="1">
    <location>
        <begin position="26"/>
        <end position="77"/>
    </location>
</feature>
<evidence type="ECO:0000313" key="2">
    <source>
        <dbReference type="EMBL" id="XDU64778.1"/>
    </source>
</evidence>
<dbReference type="Pfam" id="PF01527">
    <property type="entry name" value="HTH_Tnp_1"/>
    <property type="match status" value="1"/>
</dbReference>
<dbReference type="EMBL" id="CP165646">
    <property type="protein sequence ID" value="XDU64778.1"/>
    <property type="molecule type" value="Genomic_DNA"/>
</dbReference>
<dbReference type="SUPFAM" id="SSF46689">
    <property type="entry name" value="Homeodomain-like"/>
    <property type="match status" value="1"/>
</dbReference>
<evidence type="ECO:0000256" key="1">
    <source>
        <dbReference type="SAM" id="Coils"/>
    </source>
</evidence>
<organism evidence="2">
    <name type="scientific">Leptotrichia mesophila</name>
    <dbReference type="NCBI Taxonomy" id="3239303"/>
    <lineage>
        <taxon>Bacteria</taxon>
        <taxon>Fusobacteriati</taxon>
        <taxon>Fusobacteriota</taxon>
        <taxon>Fusobacteriia</taxon>
        <taxon>Fusobacteriales</taxon>
        <taxon>Leptotrichiaceae</taxon>
        <taxon>Leptotrichia</taxon>
    </lineage>
</organism>
<dbReference type="InterPro" id="IPR002514">
    <property type="entry name" value="Transposase_8"/>
</dbReference>
<dbReference type="KEGG" id="lmes:AB8B23_00950"/>
<sequence length="80" mass="9640">MNKRSKRYTKEFKMLILELLEDGRTKKSLENEYGVATATIRKWEKEFKGIIDKKYNANEALNEIMDLKRKLQQEMEKIKN</sequence>
<dbReference type="AlphaFoldDB" id="A0AB39VAR0"/>
<dbReference type="GO" id="GO:0006313">
    <property type="term" value="P:DNA transposition"/>
    <property type="evidence" value="ECO:0007669"/>
    <property type="project" value="InterPro"/>
</dbReference>
<reference evidence="2" key="1">
    <citation type="submission" date="2024-07" db="EMBL/GenBank/DDBJ databases">
        <authorList>
            <person name="Li X.-J."/>
            <person name="Wang X."/>
        </authorList>
    </citation>
    <scope>NUCLEOTIDE SEQUENCE</scope>
    <source>
        <strain evidence="2">HSP-342</strain>
    </source>
</reference>
<dbReference type="RefSeq" id="WP_369713040.1">
    <property type="nucleotide sequence ID" value="NZ_CP165646.1"/>
</dbReference>
<dbReference type="GO" id="GO:0003677">
    <property type="term" value="F:DNA binding"/>
    <property type="evidence" value="ECO:0007669"/>
    <property type="project" value="InterPro"/>
</dbReference>